<sequence length="265" mass="30415">MKNKLLNIIDSKAVTTLFQPIYNVQQKTILGYEALTRGPEDTELYSPDKLFHYATLHNLLSELEILCRDKAITRFAELKLPGKLFLNISPLVLLSKNHPQGETMKFVQRAGLSCDQIVIELSEKYPVPNDNMLSEALAKYRQFGFNVAIDDLGAGYSGLKLWSQLRPNIVKIDRYFVENCHQDSFKRKFLKAIFDLAQSAKAQVVVEGIETRDEFELLQRLGMVYAQGFYLARPELKPMRSYPKYLEADYHYKTKATKFQFIAGG</sequence>
<dbReference type="CDD" id="cd01948">
    <property type="entry name" value="EAL"/>
    <property type="match status" value="1"/>
</dbReference>
<dbReference type="InterPro" id="IPR001633">
    <property type="entry name" value="EAL_dom"/>
</dbReference>
<dbReference type="InterPro" id="IPR050706">
    <property type="entry name" value="Cyclic-di-GMP_PDE-like"/>
</dbReference>
<accession>A0A1Y5E2V9</accession>
<dbReference type="PANTHER" id="PTHR33121:SF76">
    <property type="entry name" value="SIGNALING PROTEIN"/>
    <property type="match status" value="1"/>
</dbReference>
<dbReference type="SMART" id="SM00052">
    <property type="entry name" value="EAL"/>
    <property type="match status" value="1"/>
</dbReference>
<reference evidence="3" key="1">
    <citation type="journal article" date="2017" name="Proc. Natl. Acad. Sci. U.S.A.">
        <title>Simulation of Deepwater Horizon oil plume reveals substrate specialization within a complex community of hydrocarbon degraders.</title>
        <authorList>
            <person name="Hu P."/>
            <person name="Dubinsky E.A."/>
            <person name="Probst A.J."/>
            <person name="Wang J."/>
            <person name="Sieber C.M.K."/>
            <person name="Tom L.M."/>
            <person name="Gardinali P."/>
            <person name="Banfield J.F."/>
            <person name="Atlas R.M."/>
            <person name="Andersen G.L."/>
        </authorList>
    </citation>
    <scope>NUCLEOTIDE SEQUENCE [LARGE SCALE GENOMIC DNA]</scope>
</reference>
<dbReference type="SUPFAM" id="SSF141868">
    <property type="entry name" value="EAL domain-like"/>
    <property type="match status" value="1"/>
</dbReference>
<dbReference type="AlphaFoldDB" id="A0A1Y5E2V9"/>
<feature type="domain" description="EAL" evidence="1">
    <location>
        <begin position="1"/>
        <end position="248"/>
    </location>
</feature>
<evidence type="ECO:0000313" key="2">
    <source>
        <dbReference type="EMBL" id="OUR77118.1"/>
    </source>
</evidence>
<comment type="caution">
    <text evidence="2">The sequence shown here is derived from an EMBL/GenBank/DDBJ whole genome shotgun (WGS) entry which is preliminary data.</text>
</comment>
<evidence type="ECO:0000259" key="1">
    <source>
        <dbReference type="PROSITE" id="PS50883"/>
    </source>
</evidence>
<dbReference type="Proteomes" id="UP000243053">
    <property type="component" value="Unassembled WGS sequence"/>
</dbReference>
<proteinExistence type="predicted"/>
<dbReference type="InterPro" id="IPR035919">
    <property type="entry name" value="EAL_sf"/>
</dbReference>
<gene>
    <name evidence="2" type="ORF">A9Q75_15445</name>
</gene>
<dbReference type="PANTHER" id="PTHR33121">
    <property type="entry name" value="CYCLIC DI-GMP PHOSPHODIESTERASE PDEF"/>
    <property type="match status" value="1"/>
</dbReference>
<protein>
    <recommendedName>
        <fullName evidence="1">EAL domain-containing protein</fullName>
    </recommendedName>
</protein>
<evidence type="ECO:0000313" key="3">
    <source>
        <dbReference type="Proteomes" id="UP000243053"/>
    </source>
</evidence>
<dbReference type="Pfam" id="PF00563">
    <property type="entry name" value="EAL"/>
    <property type="match status" value="1"/>
</dbReference>
<name>A0A1Y5E2V9_COLPS</name>
<dbReference type="Gene3D" id="3.20.20.450">
    <property type="entry name" value="EAL domain"/>
    <property type="match status" value="1"/>
</dbReference>
<dbReference type="EMBL" id="MAAF01000091">
    <property type="protein sequence ID" value="OUR77118.1"/>
    <property type="molecule type" value="Genomic_DNA"/>
</dbReference>
<dbReference type="GO" id="GO:0071111">
    <property type="term" value="F:cyclic-guanylate-specific phosphodiesterase activity"/>
    <property type="evidence" value="ECO:0007669"/>
    <property type="project" value="InterPro"/>
</dbReference>
<dbReference type="PROSITE" id="PS50883">
    <property type="entry name" value="EAL"/>
    <property type="match status" value="1"/>
</dbReference>
<organism evidence="2 3">
    <name type="scientific">Colwellia psychrerythraea</name>
    <name type="common">Vibrio psychroerythus</name>
    <dbReference type="NCBI Taxonomy" id="28229"/>
    <lineage>
        <taxon>Bacteria</taxon>
        <taxon>Pseudomonadati</taxon>
        <taxon>Pseudomonadota</taxon>
        <taxon>Gammaproteobacteria</taxon>
        <taxon>Alteromonadales</taxon>
        <taxon>Colwelliaceae</taxon>
        <taxon>Colwellia</taxon>
    </lineage>
</organism>